<dbReference type="Pfam" id="PF04012">
    <property type="entry name" value="PspA_IM30"/>
    <property type="match status" value="1"/>
</dbReference>
<gene>
    <name evidence="4" type="ORF">FRC0190_02310</name>
</gene>
<evidence type="ECO:0000256" key="3">
    <source>
        <dbReference type="SAM" id="MobiDB-lite"/>
    </source>
</evidence>
<organism evidence="4 5">
    <name type="scientific">Corynebacterium rouxii</name>
    <dbReference type="NCBI Taxonomy" id="2719119"/>
    <lineage>
        <taxon>Bacteria</taxon>
        <taxon>Bacillati</taxon>
        <taxon>Actinomycetota</taxon>
        <taxon>Actinomycetes</taxon>
        <taxon>Mycobacteriales</taxon>
        <taxon>Corynebacteriaceae</taxon>
        <taxon>Corynebacterium</taxon>
    </lineage>
</organism>
<dbReference type="EMBL" id="LR738855">
    <property type="protein sequence ID" value="VZH86400.1"/>
    <property type="molecule type" value="Genomic_DNA"/>
</dbReference>
<feature type="coiled-coil region" evidence="2">
    <location>
        <begin position="27"/>
        <end position="75"/>
    </location>
</feature>
<proteinExistence type="inferred from homology"/>
<evidence type="ECO:0000256" key="1">
    <source>
        <dbReference type="ARBA" id="ARBA00043985"/>
    </source>
</evidence>
<sequence>MPNPFSKGWKYLTASLDNKIEENADPVIQIKQAAEAAKKQHADIEQQAASVIGNRNQLQMKLNRLLKDQQSIQEKARQALTLSDNATDPAEQHKYLNAAEVYASQLVGVESEIEQTTILHQQAEQAAEQATQQVKQSEARLHEQLAQVNELTTQAQQAKMQEAAVAASDQISNIDPDRDVPTMDSIREKIERRYADALGSQELMQSSMNERIHEIEATTSERDMRASAKLDAIRAQMRGELPAGSEETEPPADK</sequence>
<evidence type="ECO:0000313" key="5">
    <source>
        <dbReference type="Proteomes" id="UP000423525"/>
    </source>
</evidence>
<dbReference type="Proteomes" id="UP000423525">
    <property type="component" value="Chromosome"/>
</dbReference>
<feature type="region of interest" description="Disordered" evidence="3">
    <location>
        <begin position="216"/>
        <end position="254"/>
    </location>
</feature>
<dbReference type="KEGG" id="crf:FRC0190_02310"/>
<dbReference type="RefSeq" id="WP_155874389.1">
    <property type="nucleotide sequence ID" value="NZ_LR738855.1"/>
</dbReference>
<evidence type="ECO:0000256" key="2">
    <source>
        <dbReference type="SAM" id="Coils"/>
    </source>
</evidence>
<dbReference type="InterPro" id="IPR007157">
    <property type="entry name" value="PspA_VIPP1"/>
</dbReference>
<dbReference type="AlphaFoldDB" id="A0A6I8MIZ6"/>
<evidence type="ECO:0000313" key="4">
    <source>
        <dbReference type="EMBL" id="VZH86400.1"/>
    </source>
</evidence>
<protein>
    <submittedName>
        <fullName evidence="4">PspA/IM30 family protein</fullName>
    </submittedName>
</protein>
<comment type="similarity">
    <text evidence="1">Belongs to the PspA/Vipp/IM30 family.</text>
</comment>
<feature type="coiled-coil region" evidence="2">
    <location>
        <begin position="113"/>
        <end position="161"/>
    </location>
</feature>
<reference evidence="4 5" key="1">
    <citation type="submission" date="2019-11" db="EMBL/GenBank/DDBJ databases">
        <authorList>
            <person name="Brisse S."/>
        </authorList>
    </citation>
    <scope>NUCLEOTIDE SEQUENCE [LARGE SCALE GENOMIC DNA]</scope>
    <source>
        <strain evidence="4">FRC0190</strain>
    </source>
</reference>
<name>A0A6I8MIZ6_9CORY</name>
<feature type="compositionally biased region" description="Basic and acidic residues" evidence="3">
    <location>
        <begin position="216"/>
        <end position="232"/>
    </location>
</feature>
<keyword evidence="2" id="KW-0175">Coiled coil</keyword>
<accession>A0A6I8MIZ6</accession>